<name>A0A8J7MFW9_9BACT</name>
<protein>
    <submittedName>
        <fullName evidence="1">Uncharacterized protein</fullName>
    </submittedName>
</protein>
<keyword evidence="2" id="KW-1185">Reference proteome</keyword>
<dbReference type="AlphaFoldDB" id="A0A8J7MFW9"/>
<comment type="caution">
    <text evidence="1">The sequence shown here is derived from an EMBL/GenBank/DDBJ whole genome shotgun (WGS) entry which is preliminary data.</text>
</comment>
<evidence type="ECO:0000313" key="1">
    <source>
        <dbReference type="EMBL" id="MBK1792080.1"/>
    </source>
</evidence>
<dbReference type="Proteomes" id="UP000624703">
    <property type="component" value="Unassembled WGS sequence"/>
</dbReference>
<dbReference type="RefSeq" id="WP_200312096.1">
    <property type="nucleotide sequence ID" value="NZ_JAENIM010000043.1"/>
</dbReference>
<dbReference type="EMBL" id="JAENIM010000043">
    <property type="protein sequence ID" value="MBK1792080.1"/>
    <property type="molecule type" value="Genomic_DNA"/>
</dbReference>
<sequence length="239" mass="27809">MSNFDFGTQVWFKHANPEGFLEHLMKMLQICEDFYIKKAGYIIQYDQFYVDRFSRGGPTGRISFSKLADFDFSNLRSLEVSFMIPTPETNPDYLTVGFAYRAIDNRQEHPVLDRGLWLMTTGIVVSPYHIDLRVPKYQSQQDAIDMYNLIKQIHVEVGFDLTTASNQADYANYGEKDDPIWSYDGVMRLDKYGPCHLISPFEENRQIHRSESDHYGCKDGLYFGWSLRTEGPVEITYRG</sequence>
<accession>A0A8J7MFW9</accession>
<evidence type="ECO:0000313" key="2">
    <source>
        <dbReference type="Proteomes" id="UP000624703"/>
    </source>
</evidence>
<gene>
    <name evidence="1" type="ORF">JIN82_13040</name>
</gene>
<reference evidence="1" key="1">
    <citation type="submission" date="2021-01" db="EMBL/GenBank/DDBJ databases">
        <title>Modified the classification status of verrucomicrobia.</title>
        <authorList>
            <person name="Feng X."/>
        </authorList>
    </citation>
    <scope>NUCLEOTIDE SEQUENCE</scope>
    <source>
        <strain evidence="1">_KCTC 22039</strain>
    </source>
</reference>
<organism evidence="1 2">
    <name type="scientific">Persicirhabdus sediminis</name>
    <dbReference type="NCBI Taxonomy" id="454144"/>
    <lineage>
        <taxon>Bacteria</taxon>
        <taxon>Pseudomonadati</taxon>
        <taxon>Verrucomicrobiota</taxon>
        <taxon>Verrucomicrobiia</taxon>
        <taxon>Verrucomicrobiales</taxon>
        <taxon>Verrucomicrobiaceae</taxon>
        <taxon>Persicirhabdus</taxon>
    </lineage>
</organism>
<proteinExistence type="predicted"/>